<reference evidence="3" key="1">
    <citation type="journal article" date="2019" name="Int. J. Syst. Evol. Microbiol.">
        <title>The Global Catalogue of Microorganisms (GCM) 10K type strain sequencing project: providing services to taxonomists for standard genome sequencing and annotation.</title>
        <authorList>
            <consortium name="The Broad Institute Genomics Platform"/>
            <consortium name="The Broad Institute Genome Sequencing Center for Infectious Disease"/>
            <person name="Wu L."/>
            <person name="Ma J."/>
        </authorList>
    </citation>
    <scope>NUCLEOTIDE SEQUENCE [LARGE SCALE GENOMIC DNA]</scope>
    <source>
        <strain evidence="3">JCM 14303</strain>
    </source>
</reference>
<dbReference type="EMBL" id="BAAANC010000004">
    <property type="protein sequence ID" value="GAA1556350.1"/>
    <property type="molecule type" value="Genomic_DNA"/>
</dbReference>
<comment type="caution">
    <text evidence="2">The sequence shown here is derived from an EMBL/GenBank/DDBJ whole genome shotgun (WGS) entry which is preliminary data.</text>
</comment>
<feature type="compositionally biased region" description="Low complexity" evidence="1">
    <location>
        <begin position="59"/>
        <end position="72"/>
    </location>
</feature>
<proteinExistence type="predicted"/>
<evidence type="ECO:0000313" key="2">
    <source>
        <dbReference type="EMBL" id="GAA1556350.1"/>
    </source>
</evidence>
<sequence>MFGSVAATYFTYDGLLDTTPSIEIRFGALSSFQLTCTAVRAWSQATETPVGIGSDEQAVRTAAPSTVAATTAGSDRTLPIAPHLPSGSWNALTIHSWHPGLPSRRAES</sequence>
<feature type="region of interest" description="Disordered" evidence="1">
    <location>
        <begin position="49"/>
        <end position="80"/>
    </location>
</feature>
<organism evidence="2 3">
    <name type="scientific">Kribbella lupini</name>
    <dbReference type="NCBI Taxonomy" id="291602"/>
    <lineage>
        <taxon>Bacteria</taxon>
        <taxon>Bacillati</taxon>
        <taxon>Actinomycetota</taxon>
        <taxon>Actinomycetes</taxon>
        <taxon>Propionibacteriales</taxon>
        <taxon>Kribbellaceae</taxon>
        <taxon>Kribbella</taxon>
    </lineage>
</organism>
<evidence type="ECO:0000313" key="3">
    <source>
        <dbReference type="Proteomes" id="UP001500363"/>
    </source>
</evidence>
<protein>
    <submittedName>
        <fullName evidence="2">Uncharacterized protein</fullName>
    </submittedName>
</protein>
<name>A0ABP4N6A0_9ACTN</name>
<evidence type="ECO:0000256" key="1">
    <source>
        <dbReference type="SAM" id="MobiDB-lite"/>
    </source>
</evidence>
<accession>A0ABP4N6A0</accession>
<gene>
    <name evidence="2" type="ORF">GCM10009741_71180</name>
</gene>
<dbReference type="Proteomes" id="UP001500363">
    <property type="component" value="Unassembled WGS sequence"/>
</dbReference>
<keyword evidence="3" id="KW-1185">Reference proteome</keyword>